<evidence type="ECO:0008006" key="4">
    <source>
        <dbReference type="Google" id="ProtNLM"/>
    </source>
</evidence>
<sequence length="547" mass="59914">MLSPGVDALPVELLSRIFVLGAAAQHVDSLFLLRPDEDQCPAEAADFQLLVSQVCRHWRQVALRTSCLWTSLHFREPAHIARAEAFLVRVSINHTLDILVDTVSRDDHIPGVTLCHEELRTIFALLTPYVARWRAFHLKVRSNECKLIARQALSTCGPAPRLETLQLYHFEDYRTAQNLYFATYRAPVIIFNNVLPALKNVSLIGVNLPWAHAPYLQHLHALELALHPDNIRPPYDAWDAMLRGSPQLRRLLLHYSGPRAADEPSSRICVPALEELSLTDLDPEHLACVLRTLELPRLATLALDLPEQDFTAAVELIAGVPAAPTASSPSPLPLGALHTLRITALECAPSALAALLRALAALRVLELDFTRIRDPHAICDVLLDSTALAADVEGMAAGSCGCEEARRVPILPQLEEARVFGLEGARVQALLAFRARFAEASSCTRGECPMQTAAQPPSGSGVAAENDSEVGFGRATMPRFVVRWSPHHGRDAILDELVEHGKVEWVNEDEGEDEGVNEGQLSEDEGPGQGDRDEDVEDGPVGLGDSE</sequence>
<dbReference type="Proteomes" id="UP001219525">
    <property type="component" value="Unassembled WGS sequence"/>
</dbReference>
<gene>
    <name evidence="2" type="ORF">GGX14DRAFT_676749</name>
</gene>
<evidence type="ECO:0000313" key="3">
    <source>
        <dbReference type="Proteomes" id="UP001219525"/>
    </source>
</evidence>
<dbReference type="AlphaFoldDB" id="A0AAD6Y422"/>
<reference evidence="2" key="1">
    <citation type="submission" date="2023-03" db="EMBL/GenBank/DDBJ databases">
        <title>Massive genome expansion in bonnet fungi (Mycena s.s.) driven by repeated elements and novel gene families across ecological guilds.</title>
        <authorList>
            <consortium name="Lawrence Berkeley National Laboratory"/>
            <person name="Harder C.B."/>
            <person name="Miyauchi S."/>
            <person name="Viragh M."/>
            <person name="Kuo A."/>
            <person name="Thoen E."/>
            <person name="Andreopoulos B."/>
            <person name="Lu D."/>
            <person name="Skrede I."/>
            <person name="Drula E."/>
            <person name="Henrissat B."/>
            <person name="Morin E."/>
            <person name="Kohler A."/>
            <person name="Barry K."/>
            <person name="LaButti K."/>
            <person name="Morin E."/>
            <person name="Salamov A."/>
            <person name="Lipzen A."/>
            <person name="Mereny Z."/>
            <person name="Hegedus B."/>
            <person name="Baldrian P."/>
            <person name="Stursova M."/>
            <person name="Weitz H."/>
            <person name="Taylor A."/>
            <person name="Grigoriev I.V."/>
            <person name="Nagy L.G."/>
            <person name="Martin F."/>
            <person name="Kauserud H."/>
        </authorList>
    </citation>
    <scope>NUCLEOTIDE SEQUENCE</scope>
    <source>
        <strain evidence="2">9144</strain>
    </source>
</reference>
<feature type="region of interest" description="Disordered" evidence="1">
    <location>
        <begin position="445"/>
        <end position="466"/>
    </location>
</feature>
<name>A0AAD6Y422_9AGAR</name>
<comment type="caution">
    <text evidence="2">The sequence shown here is derived from an EMBL/GenBank/DDBJ whole genome shotgun (WGS) entry which is preliminary data.</text>
</comment>
<feature type="compositionally biased region" description="Acidic residues" evidence="1">
    <location>
        <begin position="506"/>
        <end position="538"/>
    </location>
</feature>
<organism evidence="2 3">
    <name type="scientific">Mycena pura</name>
    <dbReference type="NCBI Taxonomy" id="153505"/>
    <lineage>
        <taxon>Eukaryota</taxon>
        <taxon>Fungi</taxon>
        <taxon>Dikarya</taxon>
        <taxon>Basidiomycota</taxon>
        <taxon>Agaricomycotina</taxon>
        <taxon>Agaricomycetes</taxon>
        <taxon>Agaricomycetidae</taxon>
        <taxon>Agaricales</taxon>
        <taxon>Marasmiineae</taxon>
        <taxon>Mycenaceae</taxon>
        <taxon>Mycena</taxon>
    </lineage>
</organism>
<protein>
    <recommendedName>
        <fullName evidence="4">F-box domain-containing protein</fullName>
    </recommendedName>
</protein>
<proteinExistence type="predicted"/>
<keyword evidence="3" id="KW-1185">Reference proteome</keyword>
<dbReference type="InterPro" id="IPR032675">
    <property type="entry name" value="LRR_dom_sf"/>
</dbReference>
<dbReference type="EMBL" id="JARJCW010000090">
    <property type="protein sequence ID" value="KAJ7195492.1"/>
    <property type="molecule type" value="Genomic_DNA"/>
</dbReference>
<accession>A0AAD6Y422</accession>
<evidence type="ECO:0000256" key="1">
    <source>
        <dbReference type="SAM" id="MobiDB-lite"/>
    </source>
</evidence>
<dbReference type="Gene3D" id="3.80.10.10">
    <property type="entry name" value="Ribonuclease Inhibitor"/>
    <property type="match status" value="1"/>
</dbReference>
<feature type="region of interest" description="Disordered" evidence="1">
    <location>
        <begin position="504"/>
        <end position="547"/>
    </location>
</feature>
<evidence type="ECO:0000313" key="2">
    <source>
        <dbReference type="EMBL" id="KAJ7195492.1"/>
    </source>
</evidence>